<feature type="binding site" evidence="13">
    <location>
        <begin position="293"/>
        <end position="295"/>
    </location>
    <ligand>
        <name>4-CDP-2-C-methyl-D-erythritol 2-phosphate</name>
        <dbReference type="ChEBI" id="CHEBI:57919"/>
    </ligand>
</feature>
<feature type="site" description="Transition state stabilizer" evidence="13">
    <location>
        <position position="30"/>
    </location>
</feature>
<dbReference type="InterPro" id="IPR029044">
    <property type="entry name" value="Nucleotide-diphossugar_trans"/>
</dbReference>
<dbReference type="SUPFAM" id="SSF53448">
    <property type="entry name" value="Nucleotide-diphospho-sugar transferases"/>
    <property type="match status" value="1"/>
</dbReference>
<dbReference type="GO" id="GO:0050518">
    <property type="term" value="F:2-C-methyl-D-erythritol 4-phosphate cytidylyltransferase activity"/>
    <property type="evidence" value="ECO:0007669"/>
    <property type="project" value="UniProtKB-UniRule"/>
</dbReference>
<comment type="caution">
    <text evidence="13">Lacks conserved residue(s) required for the propagation of feature annotation.</text>
</comment>
<dbReference type="InterPro" id="IPR018294">
    <property type="entry name" value="ISPD_synthase_CS"/>
</dbReference>
<proteinExistence type="inferred from homology"/>
<evidence type="ECO:0000256" key="2">
    <source>
        <dbReference type="ARBA" id="ARBA00001282"/>
    </source>
</evidence>
<feature type="binding site" evidence="13">
    <location>
        <begin position="341"/>
        <end position="343"/>
    </location>
    <ligand>
        <name>4-CDP-2-C-methyl-D-erythritol 2-phosphate</name>
        <dbReference type="ChEBI" id="CHEBI:57919"/>
    </ligand>
</feature>
<accession>A0A9D1PUB0</accession>
<comment type="function">
    <text evidence="13">Bifunctional enzyme that catalyzes the formation of 4-diphosphocytidyl-2-C-methyl-D-erythritol from CTP and 2-C-methyl-D-erythritol 4-phosphate (MEP) (IspD), and catalyzes the conversion of 4-diphosphocytidyl-2-C-methyl-D-erythritol 2-phosphate (CDP-ME2P) to 2-C-methyl-D-erythritol 2,4-cyclodiphosphate (ME-CPP) with a corresponding release of cytidine 5-monophosphate (CMP) (IspF).</text>
</comment>
<keyword evidence="10 13" id="KW-0414">Isoprene biosynthesis</keyword>
<dbReference type="EC" id="2.7.7.60" evidence="13"/>
<comment type="catalytic activity">
    <reaction evidence="1 13">
        <text>4-CDP-2-C-methyl-D-erythritol 2-phosphate = 2-C-methyl-D-erythritol 2,4-cyclic diphosphate + CMP</text>
        <dbReference type="Rhea" id="RHEA:23864"/>
        <dbReference type="ChEBI" id="CHEBI:57919"/>
        <dbReference type="ChEBI" id="CHEBI:58483"/>
        <dbReference type="ChEBI" id="CHEBI:60377"/>
        <dbReference type="EC" id="4.6.1.12"/>
    </reaction>
</comment>
<evidence type="ECO:0000256" key="5">
    <source>
        <dbReference type="ARBA" id="ARBA00004787"/>
    </source>
</evidence>
<evidence type="ECO:0000256" key="10">
    <source>
        <dbReference type="ARBA" id="ARBA00023229"/>
    </source>
</evidence>
<feature type="site" description="Transition state stabilizer" evidence="13">
    <location>
        <position position="21"/>
    </location>
</feature>
<dbReference type="EC" id="4.6.1.12" evidence="13"/>
<dbReference type="InterPro" id="IPR034683">
    <property type="entry name" value="IspD/TarI"/>
</dbReference>
<comment type="catalytic activity">
    <reaction evidence="2 13">
        <text>2-C-methyl-D-erythritol 4-phosphate + CTP + H(+) = 4-CDP-2-C-methyl-D-erythritol + diphosphate</text>
        <dbReference type="Rhea" id="RHEA:13429"/>
        <dbReference type="ChEBI" id="CHEBI:15378"/>
        <dbReference type="ChEBI" id="CHEBI:33019"/>
        <dbReference type="ChEBI" id="CHEBI:37563"/>
        <dbReference type="ChEBI" id="CHEBI:57823"/>
        <dbReference type="ChEBI" id="CHEBI:58262"/>
        <dbReference type="EC" id="2.7.7.60"/>
    </reaction>
</comment>
<comment type="pathway">
    <text evidence="4 13">Isoprenoid biosynthesis; isopentenyl diphosphate biosynthesis via DXP pathway; isopentenyl diphosphate from 1-deoxy-D-xylulose 5-phosphate: step 4/6.</text>
</comment>
<evidence type="ECO:0000313" key="16">
    <source>
        <dbReference type="EMBL" id="HIV99724.1"/>
    </source>
</evidence>
<dbReference type="EMBL" id="DXHV01000010">
    <property type="protein sequence ID" value="HIV99724.1"/>
    <property type="molecule type" value="Genomic_DNA"/>
</dbReference>
<dbReference type="GO" id="GO:0046872">
    <property type="term" value="F:metal ion binding"/>
    <property type="evidence" value="ECO:0007669"/>
    <property type="project" value="UniProtKB-KW"/>
</dbReference>
<feature type="binding site" evidence="13">
    <location>
        <position position="424"/>
    </location>
    <ligand>
        <name>4-CDP-2-C-methyl-D-erythritol 2-phosphate</name>
        <dbReference type="ChEBI" id="CHEBI:57919"/>
    </ligand>
</feature>
<dbReference type="FunFam" id="3.90.550.10:FF:000003">
    <property type="entry name" value="2-C-methyl-D-erythritol 4-phosphate cytidylyltransferase"/>
    <property type="match status" value="1"/>
</dbReference>
<dbReference type="NCBIfam" id="TIGR00453">
    <property type="entry name" value="ispD"/>
    <property type="match status" value="1"/>
</dbReference>
<dbReference type="GO" id="GO:0008685">
    <property type="term" value="F:2-C-methyl-D-erythritol 2,4-cyclodiphosphate synthase activity"/>
    <property type="evidence" value="ECO:0007669"/>
    <property type="project" value="UniProtKB-UniRule"/>
</dbReference>
<organism evidence="16 17">
    <name type="scientific">Candidatus Desulfovibrio intestinipullorum</name>
    <dbReference type="NCBI Taxonomy" id="2838536"/>
    <lineage>
        <taxon>Bacteria</taxon>
        <taxon>Pseudomonadati</taxon>
        <taxon>Thermodesulfobacteriota</taxon>
        <taxon>Desulfovibrionia</taxon>
        <taxon>Desulfovibrionales</taxon>
        <taxon>Desulfovibrionaceae</taxon>
        <taxon>Desulfovibrio</taxon>
    </lineage>
</organism>
<dbReference type="InterPro" id="IPR020555">
    <property type="entry name" value="MECDP_synthase_CS"/>
</dbReference>
<dbReference type="Pfam" id="PF01128">
    <property type="entry name" value="IspD"/>
    <property type="match status" value="1"/>
</dbReference>
<dbReference type="PROSITE" id="PS01350">
    <property type="entry name" value="ISPF"/>
    <property type="match status" value="1"/>
</dbReference>
<evidence type="ECO:0000256" key="7">
    <source>
        <dbReference type="ARBA" id="ARBA00022679"/>
    </source>
</evidence>
<evidence type="ECO:0000256" key="1">
    <source>
        <dbReference type="ARBA" id="ARBA00000200"/>
    </source>
</evidence>
<dbReference type="InterPro" id="IPR003526">
    <property type="entry name" value="MECDP_synthase"/>
</dbReference>
<dbReference type="AlphaFoldDB" id="A0A9D1PUB0"/>
<feature type="domain" description="2-C-methyl-D-erythritol 2,4-cyclodiphosphate synthase" evidence="15">
    <location>
        <begin position="288"/>
        <end position="437"/>
    </location>
</feature>
<feature type="binding site" evidence="13">
    <location>
        <begin position="417"/>
        <end position="420"/>
    </location>
    <ligand>
        <name>4-CDP-2-C-methyl-D-erythritol 2-phosphate</name>
        <dbReference type="ChEBI" id="CHEBI:57919"/>
    </ligand>
</feature>
<dbReference type="Proteomes" id="UP000886752">
    <property type="component" value="Unassembled WGS sequence"/>
</dbReference>
<evidence type="ECO:0000256" key="11">
    <source>
        <dbReference type="ARBA" id="ARBA00023239"/>
    </source>
</evidence>
<comment type="similarity">
    <text evidence="6">Belongs to the IspD/TarI cytidylyltransferase family. IspD subfamily.</text>
</comment>
<dbReference type="SUPFAM" id="SSF69765">
    <property type="entry name" value="IpsF-like"/>
    <property type="match status" value="1"/>
</dbReference>
<comment type="similarity">
    <text evidence="13">In the C-terminal section; belongs to the IspF family.</text>
</comment>
<dbReference type="Gene3D" id="3.30.1330.50">
    <property type="entry name" value="2-C-methyl-D-erythritol 2,4-cyclodiphosphate synthase"/>
    <property type="match status" value="1"/>
</dbReference>
<dbReference type="HAMAP" id="MF_01520">
    <property type="entry name" value="IspDF"/>
    <property type="match status" value="1"/>
</dbReference>
<keyword evidence="11 13" id="KW-0456">Lyase</keyword>
<protein>
    <recommendedName>
        <fullName evidence="13">Bifunctional enzyme IspD/IspF</fullName>
    </recommendedName>
    <domain>
        <recommendedName>
            <fullName evidence="13">2-C-methyl-D-erythritol 4-phosphate cytidylyltransferase</fullName>
            <ecNumber evidence="13">2.7.7.60</ecNumber>
        </recommendedName>
        <alternativeName>
            <fullName evidence="13">4-diphosphocytidyl-2C-methyl-D-erythritol synthase</fullName>
        </alternativeName>
        <alternativeName>
            <fullName evidence="13">MEP cytidylyltransferase</fullName>
            <shortName evidence="13">MCT</shortName>
        </alternativeName>
    </domain>
    <domain>
        <recommendedName>
            <fullName evidence="13">2-C-methyl-D-erythritol 2,4-cyclodiphosphate synthase</fullName>
            <shortName evidence="13">MECDP-synthase</shortName>
            <shortName evidence="13">MECPP-synthase</shortName>
            <shortName evidence="13">MECPS</shortName>
            <ecNumber evidence="13">4.6.1.12</ecNumber>
        </recommendedName>
    </domain>
</protein>
<feature type="binding site" evidence="13">
    <location>
        <begin position="319"/>
        <end position="320"/>
    </location>
    <ligand>
        <name>4-CDP-2-C-methyl-D-erythritol 2-phosphate</name>
        <dbReference type="ChEBI" id="CHEBI:57919"/>
    </ligand>
</feature>
<dbReference type="InterPro" id="IPR026596">
    <property type="entry name" value="IspD/F"/>
</dbReference>
<dbReference type="GO" id="GO:0016114">
    <property type="term" value="P:terpenoid biosynthetic process"/>
    <property type="evidence" value="ECO:0007669"/>
    <property type="project" value="InterPro"/>
</dbReference>
<keyword evidence="9 13" id="KW-0479">Metal-binding</keyword>
<evidence type="ECO:0000259" key="15">
    <source>
        <dbReference type="Pfam" id="PF02542"/>
    </source>
</evidence>
<dbReference type="CDD" id="cd02516">
    <property type="entry name" value="CDP-ME_synthetase"/>
    <property type="match status" value="1"/>
</dbReference>
<feature type="site" description="Transition state stabilizer" evidence="13">
    <location>
        <position position="418"/>
    </location>
</feature>
<feature type="site" description="Positions MEP for the nucleophilic attack" evidence="13">
    <location>
        <position position="167"/>
    </location>
</feature>
<feature type="binding site" evidence="13">
    <location>
        <position position="295"/>
    </location>
    <ligand>
        <name>a divalent metal cation</name>
        <dbReference type="ChEBI" id="CHEBI:60240"/>
    </ligand>
</feature>
<keyword evidence="8 13" id="KW-0548">Nucleotidyltransferase</keyword>
<dbReference type="PROSITE" id="PS01295">
    <property type="entry name" value="ISPD"/>
    <property type="match status" value="1"/>
</dbReference>
<feature type="region of interest" description="2-C-methyl-D-erythritol 2,4-cyclodiphosphate synthase" evidence="13">
    <location>
        <begin position="287"/>
        <end position="445"/>
    </location>
</feature>
<evidence type="ECO:0000256" key="12">
    <source>
        <dbReference type="ARBA" id="ARBA00023268"/>
    </source>
</evidence>
<dbReference type="NCBIfam" id="TIGR00151">
    <property type="entry name" value="ispF"/>
    <property type="match status" value="1"/>
</dbReference>
<comment type="pathway">
    <text evidence="5 13">Isoprenoid biosynthesis; isopentenyl diphosphate biosynthesis via DXP pathway; isopentenyl diphosphate from 1-deoxy-D-xylulose 5-phosphate: step 2/6.</text>
</comment>
<evidence type="ECO:0000256" key="4">
    <source>
        <dbReference type="ARBA" id="ARBA00004709"/>
    </source>
</evidence>
<feature type="binding site" evidence="13">
    <location>
        <position position="327"/>
    </location>
    <ligand>
        <name>a divalent metal cation</name>
        <dbReference type="ChEBI" id="CHEBI:60240"/>
    </ligand>
</feature>
<comment type="cofactor">
    <cofactor evidence="3 13">
        <name>a divalent metal cation</name>
        <dbReference type="ChEBI" id="CHEBI:60240"/>
    </cofactor>
</comment>
<dbReference type="InterPro" id="IPR001228">
    <property type="entry name" value="IspD"/>
</dbReference>
<reference evidence="16" key="2">
    <citation type="submission" date="2021-04" db="EMBL/GenBank/DDBJ databases">
        <authorList>
            <person name="Gilroy R."/>
        </authorList>
    </citation>
    <scope>NUCLEOTIDE SEQUENCE</scope>
    <source>
        <strain evidence="16">ChiHecec2B26-446</strain>
    </source>
</reference>
<keyword evidence="12 13" id="KW-0511">Multifunctional enzyme</keyword>
<evidence type="ECO:0000256" key="3">
    <source>
        <dbReference type="ARBA" id="ARBA00001968"/>
    </source>
</evidence>
<dbReference type="HAMAP" id="MF_00107">
    <property type="entry name" value="IspF"/>
    <property type="match status" value="1"/>
</dbReference>
<evidence type="ECO:0000256" key="14">
    <source>
        <dbReference type="SAM" id="MobiDB-lite"/>
    </source>
</evidence>
<evidence type="ECO:0000256" key="8">
    <source>
        <dbReference type="ARBA" id="ARBA00022695"/>
    </source>
</evidence>
<dbReference type="InterPro" id="IPR036571">
    <property type="entry name" value="MECDP_synthase_sf"/>
</dbReference>
<comment type="similarity">
    <text evidence="13">In the N-terminal section; belongs to the IspD/TarI cytidylyltransferase family. IspD subfamily.</text>
</comment>
<reference evidence="16" key="1">
    <citation type="journal article" date="2021" name="PeerJ">
        <title>Extensive microbial diversity within the chicken gut microbiome revealed by metagenomics and culture.</title>
        <authorList>
            <person name="Gilroy R."/>
            <person name="Ravi A."/>
            <person name="Getino M."/>
            <person name="Pursley I."/>
            <person name="Horton D.L."/>
            <person name="Alikhan N.F."/>
            <person name="Baker D."/>
            <person name="Gharbi K."/>
            <person name="Hall N."/>
            <person name="Watson M."/>
            <person name="Adriaenssens E.M."/>
            <person name="Foster-Nyarko E."/>
            <person name="Jarju S."/>
            <person name="Secka A."/>
            <person name="Antonio M."/>
            <person name="Oren A."/>
            <person name="Chaudhuri R.R."/>
            <person name="La Ragione R."/>
            <person name="Hildebrand F."/>
            <person name="Pallen M.J."/>
        </authorList>
    </citation>
    <scope>NUCLEOTIDE SEQUENCE</scope>
    <source>
        <strain evidence="16">ChiHecec2B26-446</strain>
    </source>
</reference>
<dbReference type="PANTHER" id="PTHR43181">
    <property type="entry name" value="2-C-METHYL-D-ERYTHRITOL 2,4-CYCLODIPHOSPHATE SYNTHASE, CHLOROPLASTIC"/>
    <property type="match status" value="1"/>
</dbReference>
<dbReference type="GO" id="GO:0019288">
    <property type="term" value="P:isopentenyl diphosphate biosynthetic process, methylerythritol 4-phosphate pathway"/>
    <property type="evidence" value="ECO:0007669"/>
    <property type="project" value="UniProtKB-UniRule"/>
</dbReference>
<name>A0A9D1PUB0_9BACT</name>
<dbReference type="PANTHER" id="PTHR43181:SF1">
    <property type="entry name" value="2-C-METHYL-D-ERYTHRITOL 2,4-CYCLODIPHOSPHATE SYNTHASE, CHLOROPLASTIC"/>
    <property type="match status" value="1"/>
</dbReference>
<evidence type="ECO:0000256" key="6">
    <source>
        <dbReference type="ARBA" id="ARBA00009789"/>
    </source>
</evidence>
<dbReference type="Pfam" id="PF02542">
    <property type="entry name" value="YgbB"/>
    <property type="match status" value="1"/>
</dbReference>
<gene>
    <name evidence="16" type="primary">ispD</name>
    <name evidence="13" type="synonym">ispDF</name>
    <name evidence="16" type="ORF">H9894_00810</name>
</gene>
<evidence type="ECO:0000313" key="17">
    <source>
        <dbReference type="Proteomes" id="UP000886752"/>
    </source>
</evidence>
<evidence type="ECO:0000256" key="9">
    <source>
        <dbReference type="ARBA" id="ARBA00022723"/>
    </source>
</evidence>
<feature type="site" description="Positions MEP for the nucleophilic attack" evidence="13">
    <location>
        <position position="223"/>
    </location>
</feature>
<sequence length="445" mass="47105">MPYTLDTAPWLILLAAGQGTRLAAAAGCPKQFLTVDSVPLFWLSVRTCSRVARLGGVVFVFPKDTFESSRDLVRELDRLEPCGLNMAFAVGGARRQDSVASGLAVVPQSARFVLVHDAARPFFSPGLVNALLDRLEAGAQAVIPGLAVTDTIKVVNKAGLVCATPDRSTLRAVQTPQGFSRRALAEAHRTLNTPENTVTDDASLMEEAGHEVLVIDGEAGNIKITNPEDLQLLKKKAETGAEDGSSCTKQAAPDQTVPGQAVSGQAGENGSPAAPDNPDTTGCLVPCTGFGYDVHRYGGDRPLVLAGVPIPCDFQVRAHSDGDVLLHALMDALLGLFGQGDIGMLFPDNDPRYDGADSAQLLAEVLQRMRQARVRLTHADVTVVAQKPRLSPHKKAMQESLCRLLGLGPEHVNVKATTEEGLGFTGDLSGIKAYATVCGLKSETI</sequence>
<comment type="caution">
    <text evidence="16">The sequence shown here is derived from an EMBL/GenBank/DDBJ whole genome shotgun (WGS) entry which is preliminary data.</text>
</comment>
<evidence type="ECO:0000256" key="13">
    <source>
        <dbReference type="HAMAP-Rule" id="MF_01520"/>
    </source>
</evidence>
<feature type="binding site" evidence="13">
    <location>
        <begin position="346"/>
        <end position="350"/>
    </location>
    <ligand>
        <name>4-CDP-2-C-methyl-D-erythritol 2-phosphate</name>
        <dbReference type="ChEBI" id="CHEBI:57919"/>
    </ligand>
</feature>
<feature type="region of interest" description="2-C-methyl-D-erythritol 4-phosphate cytidylyltransferase" evidence="13">
    <location>
        <begin position="1"/>
        <end position="286"/>
    </location>
</feature>
<keyword evidence="7 13" id="KW-0808">Transferase</keyword>
<feature type="binding site" evidence="13">
    <location>
        <position position="293"/>
    </location>
    <ligand>
        <name>a divalent metal cation</name>
        <dbReference type="ChEBI" id="CHEBI:60240"/>
    </ligand>
</feature>
<feature type="site" description="Transition state stabilizer" evidence="13">
    <location>
        <position position="319"/>
    </location>
</feature>
<dbReference type="Gene3D" id="3.90.550.10">
    <property type="entry name" value="Spore Coat Polysaccharide Biosynthesis Protein SpsA, Chain A"/>
    <property type="match status" value="1"/>
</dbReference>
<dbReference type="CDD" id="cd00554">
    <property type="entry name" value="MECDP_synthase"/>
    <property type="match status" value="1"/>
</dbReference>
<feature type="region of interest" description="Disordered" evidence="14">
    <location>
        <begin position="241"/>
        <end position="278"/>
    </location>
</feature>